<comment type="caution">
    <text evidence="1">The sequence shown here is derived from an EMBL/GenBank/DDBJ whole genome shotgun (WGS) entry which is preliminary data.</text>
</comment>
<dbReference type="InterPro" id="IPR006439">
    <property type="entry name" value="HAD-SF_hydro_IA"/>
</dbReference>
<dbReference type="EMBL" id="JAKXMK010000006">
    <property type="protein sequence ID" value="MCH6165532.1"/>
    <property type="molecule type" value="Genomic_DNA"/>
</dbReference>
<reference evidence="1 2" key="1">
    <citation type="submission" date="2022-03" db="EMBL/GenBank/DDBJ databases">
        <title>Pseudonocardia alaer sp. nov., a novel actinomycete isolated from reed forest soil.</title>
        <authorList>
            <person name="Wang L."/>
        </authorList>
    </citation>
    <scope>NUCLEOTIDE SEQUENCE [LARGE SCALE GENOMIC DNA]</scope>
    <source>
        <strain evidence="1 2">Y-16303</strain>
    </source>
</reference>
<dbReference type="NCBIfam" id="TIGR01509">
    <property type="entry name" value="HAD-SF-IA-v3"/>
    <property type="match status" value="1"/>
</dbReference>
<dbReference type="Proteomes" id="UP001299970">
    <property type="component" value="Unassembled WGS sequence"/>
</dbReference>
<proteinExistence type="predicted"/>
<dbReference type="Gene3D" id="3.40.50.1000">
    <property type="entry name" value="HAD superfamily/HAD-like"/>
    <property type="match status" value="1"/>
</dbReference>
<dbReference type="InterPro" id="IPR036412">
    <property type="entry name" value="HAD-like_sf"/>
</dbReference>
<organism evidence="1 2">
    <name type="scientific">Pseudonocardia alaniniphila</name>
    <dbReference type="NCBI Taxonomy" id="75291"/>
    <lineage>
        <taxon>Bacteria</taxon>
        <taxon>Bacillati</taxon>
        <taxon>Actinomycetota</taxon>
        <taxon>Actinomycetes</taxon>
        <taxon>Pseudonocardiales</taxon>
        <taxon>Pseudonocardiaceae</taxon>
        <taxon>Pseudonocardia</taxon>
    </lineage>
</organism>
<sequence>MDRTGPPSAVVFDIGGVLGGSADGIFAFAAELGVAATSFAAAYWRHRDAYDLGSAAEDYWNRVANDLGRVLTAAQVRRLDSADAQRWSELAPGAAELIDAIARTGVQLALLSNAPRSMAEQVRGSRWGARFPTKLFSCDMGLAKPDPGVYATVEDALGLPATELVFFDDRPVNVLAAQQSGWSAFRWQGPRQCLTDLASAGVAVPGA</sequence>
<dbReference type="PANTHER" id="PTHR43611">
    <property type="entry name" value="ALPHA-D-GLUCOSE 1-PHOSPHATE PHOSPHATASE"/>
    <property type="match status" value="1"/>
</dbReference>
<name>A0ABS9TAI4_9PSEU</name>
<dbReference type="SUPFAM" id="SSF56784">
    <property type="entry name" value="HAD-like"/>
    <property type="match status" value="1"/>
</dbReference>
<dbReference type="SFLD" id="SFLDG01129">
    <property type="entry name" value="C1.5:_HAD__Beta-PGM__Phosphata"/>
    <property type="match status" value="1"/>
</dbReference>
<evidence type="ECO:0000313" key="2">
    <source>
        <dbReference type="Proteomes" id="UP001299970"/>
    </source>
</evidence>
<dbReference type="SFLD" id="SFLDS00003">
    <property type="entry name" value="Haloacid_Dehalogenase"/>
    <property type="match status" value="1"/>
</dbReference>
<dbReference type="InterPro" id="IPR023214">
    <property type="entry name" value="HAD_sf"/>
</dbReference>
<dbReference type="RefSeq" id="WP_241035566.1">
    <property type="nucleotide sequence ID" value="NZ_BAAAJF010000024.1"/>
</dbReference>
<protein>
    <submittedName>
        <fullName evidence="1">HAD family phosphatase</fullName>
    </submittedName>
</protein>
<gene>
    <name evidence="1" type="ORF">MMF94_07550</name>
</gene>
<dbReference type="CDD" id="cd02603">
    <property type="entry name" value="HAD_sEH-N_like"/>
    <property type="match status" value="1"/>
</dbReference>
<dbReference type="Pfam" id="PF00702">
    <property type="entry name" value="Hydrolase"/>
    <property type="match status" value="1"/>
</dbReference>
<keyword evidence="2" id="KW-1185">Reference proteome</keyword>
<dbReference type="PRINTS" id="PR00413">
    <property type="entry name" value="HADHALOGNASE"/>
</dbReference>
<accession>A0ABS9TAI4</accession>
<dbReference type="PANTHER" id="PTHR43611:SF3">
    <property type="entry name" value="FLAVIN MONONUCLEOTIDE HYDROLASE 1, CHLOROPLATIC"/>
    <property type="match status" value="1"/>
</dbReference>
<evidence type="ECO:0000313" key="1">
    <source>
        <dbReference type="EMBL" id="MCH6165532.1"/>
    </source>
</evidence>